<dbReference type="EMBL" id="GEDC01019509">
    <property type="protein sequence ID" value="JAS17789.1"/>
    <property type="molecule type" value="Transcribed_RNA"/>
</dbReference>
<accession>A0A1B6E105</accession>
<dbReference type="AlphaFoldDB" id="A0A1B6E105"/>
<reference evidence="3" key="1">
    <citation type="submission" date="2015-12" db="EMBL/GenBank/DDBJ databases">
        <title>De novo transcriptome assembly of four potential Pierce s Disease insect vectors from Arizona vineyards.</title>
        <authorList>
            <person name="Tassone E.E."/>
        </authorList>
    </citation>
    <scope>NUCLEOTIDE SEQUENCE</scope>
</reference>
<sequence>LFVVIIYIAYSEVFGGEIAEQFNKLSQSFVECINNPTTKKWDKMLEDMHTYHLELGNLVLKLNEDMGEVLQDCEEVYGKGIPKFIDLPFSEPDVEEDHGITKAQIQKLHELRDEVSNTWEDFSEALARKTRSDHHF</sequence>
<feature type="non-terminal residue" evidence="3">
    <location>
        <position position="1"/>
    </location>
</feature>
<evidence type="ECO:0000313" key="3">
    <source>
        <dbReference type="EMBL" id="JAS31600.1"/>
    </source>
</evidence>
<evidence type="ECO:0000313" key="2">
    <source>
        <dbReference type="EMBL" id="JAS22110.1"/>
    </source>
</evidence>
<dbReference type="EMBL" id="GEDC01015188">
    <property type="protein sequence ID" value="JAS22110.1"/>
    <property type="molecule type" value="Transcribed_RNA"/>
</dbReference>
<name>A0A1B6E105_9HEMI</name>
<evidence type="ECO:0000313" key="1">
    <source>
        <dbReference type="EMBL" id="JAS17789.1"/>
    </source>
</evidence>
<gene>
    <name evidence="3" type="ORF">g.4179</name>
    <name evidence="2" type="ORF">g.4180</name>
    <name evidence="1" type="ORF">g.4181</name>
</gene>
<organism evidence="3">
    <name type="scientific">Clastoptera arizonana</name>
    <name type="common">Arizona spittle bug</name>
    <dbReference type="NCBI Taxonomy" id="38151"/>
    <lineage>
        <taxon>Eukaryota</taxon>
        <taxon>Metazoa</taxon>
        <taxon>Ecdysozoa</taxon>
        <taxon>Arthropoda</taxon>
        <taxon>Hexapoda</taxon>
        <taxon>Insecta</taxon>
        <taxon>Pterygota</taxon>
        <taxon>Neoptera</taxon>
        <taxon>Paraneoptera</taxon>
        <taxon>Hemiptera</taxon>
        <taxon>Auchenorrhyncha</taxon>
        <taxon>Cercopoidea</taxon>
        <taxon>Clastopteridae</taxon>
        <taxon>Clastoptera</taxon>
    </lineage>
</organism>
<dbReference type="EMBL" id="GEDC01005698">
    <property type="protein sequence ID" value="JAS31600.1"/>
    <property type="molecule type" value="Transcribed_RNA"/>
</dbReference>
<protein>
    <submittedName>
        <fullName evidence="3">Uncharacterized protein</fullName>
    </submittedName>
</protein>
<proteinExistence type="predicted"/>